<keyword evidence="1" id="KW-0378">Hydrolase</keyword>
<comment type="catalytic activity">
    <reaction evidence="1">
        <text>O-phospho-L-seryl-[protein] + H2O = L-seryl-[protein] + phosphate</text>
        <dbReference type="Rhea" id="RHEA:20629"/>
        <dbReference type="Rhea" id="RHEA-COMP:9863"/>
        <dbReference type="Rhea" id="RHEA-COMP:11604"/>
        <dbReference type="ChEBI" id="CHEBI:15377"/>
        <dbReference type="ChEBI" id="CHEBI:29999"/>
        <dbReference type="ChEBI" id="CHEBI:43474"/>
        <dbReference type="ChEBI" id="CHEBI:83421"/>
        <dbReference type="EC" id="3.1.3.16"/>
    </reaction>
</comment>
<keyword evidence="1" id="KW-0904">Protein phosphatase</keyword>
<dbReference type="InterPro" id="IPR039123">
    <property type="entry name" value="PPTC7"/>
</dbReference>
<dbReference type="OrthoDB" id="60843at2759"/>
<dbReference type="GO" id="GO:0004722">
    <property type="term" value="F:protein serine/threonine phosphatase activity"/>
    <property type="evidence" value="ECO:0007669"/>
    <property type="project" value="UniProtKB-EC"/>
</dbReference>
<dbReference type="SMART" id="SM00332">
    <property type="entry name" value="PP2Cc"/>
    <property type="match status" value="1"/>
</dbReference>
<comment type="cofactor">
    <cofactor evidence="1">
        <name>Mn(2+)</name>
        <dbReference type="ChEBI" id="CHEBI:29035"/>
    </cofactor>
</comment>
<comment type="similarity">
    <text evidence="1">Belongs to the PP2C family.</text>
</comment>
<feature type="region of interest" description="Disordered" evidence="2">
    <location>
        <begin position="1"/>
        <end position="26"/>
    </location>
</feature>
<accession>A0A1Y1WDM2</accession>
<keyword evidence="5" id="KW-1185">Reference proteome</keyword>
<gene>
    <name evidence="4" type="ORF">DL89DRAFT_274531</name>
</gene>
<dbReference type="AlphaFoldDB" id="A0A1Y1WDM2"/>
<dbReference type="EC" id="3.1.3.16" evidence="1"/>
<protein>
    <recommendedName>
        <fullName evidence="1">Protein phosphatase</fullName>
        <ecNumber evidence="1">3.1.3.16</ecNumber>
    </recommendedName>
</protein>
<dbReference type="InterPro" id="IPR001932">
    <property type="entry name" value="PPM-type_phosphatase-like_dom"/>
</dbReference>
<dbReference type="PANTHER" id="PTHR12320:SF84">
    <property type="entry name" value="PROTEIN PHOSPHATASE"/>
    <property type="match status" value="1"/>
</dbReference>
<feature type="domain" description="PPM-type phosphatase" evidence="3">
    <location>
        <begin position="22"/>
        <end position="269"/>
    </location>
</feature>
<comment type="cofactor">
    <cofactor evidence="1">
        <name>Mg(2+)</name>
        <dbReference type="ChEBI" id="CHEBI:18420"/>
    </cofactor>
</comment>
<dbReference type="GeneID" id="63805847"/>
<dbReference type="InterPro" id="IPR036457">
    <property type="entry name" value="PPM-type-like_dom_sf"/>
</dbReference>
<evidence type="ECO:0000259" key="3">
    <source>
        <dbReference type="PROSITE" id="PS51746"/>
    </source>
</evidence>
<sequence>MGTAARKFHSSSLGRQPGSPFGDRTEHVLAPTDTSCGEDAFFHRNDALGIADGVGGWAGVGDADPALFARRLMHHASAEVARFEDIDDEQFAHYHAAAPVDILRRAYEITLDEMEALGVRGSSTACVVVLRGDELRVANLGDCSLTVVRQGDMLGTEEHSDGPSDAQVFRLKVQRGDIVIVGSDGVFDNLFDDDILDEVNQHLPAAMRAAVSPFHVDPRAISRAIAERAKLVSEDTRYAESPFQMRAMQEGLYYQGGKRDDISVIVAIVTDLEDSPDRR</sequence>
<dbReference type="Proteomes" id="UP000193922">
    <property type="component" value="Unassembled WGS sequence"/>
</dbReference>
<keyword evidence="1" id="KW-0479">Metal-binding</keyword>
<keyword evidence="1" id="KW-0464">Manganese</keyword>
<dbReference type="STRING" id="61395.A0A1Y1WDM2"/>
<dbReference type="SUPFAM" id="SSF81606">
    <property type="entry name" value="PP2C-like"/>
    <property type="match status" value="1"/>
</dbReference>
<comment type="caution">
    <text evidence="4">The sequence shown here is derived from an EMBL/GenBank/DDBJ whole genome shotgun (WGS) entry which is preliminary data.</text>
</comment>
<proteinExistence type="inferred from homology"/>
<dbReference type="SMART" id="SM00331">
    <property type="entry name" value="PP2C_SIG"/>
    <property type="match status" value="1"/>
</dbReference>
<evidence type="ECO:0000313" key="5">
    <source>
        <dbReference type="Proteomes" id="UP000193922"/>
    </source>
</evidence>
<comment type="catalytic activity">
    <reaction evidence="1">
        <text>O-phospho-L-threonyl-[protein] + H2O = L-threonyl-[protein] + phosphate</text>
        <dbReference type="Rhea" id="RHEA:47004"/>
        <dbReference type="Rhea" id="RHEA-COMP:11060"/>
        <dbReference type="Rhea" id="RHEA-COMP:11605"/>
        <dbReference type="ChEBI" id="CHEBI:15377"/>
        <dbReference type="ChEBI" id="CHEBI:30013"/>
        <dbReference type="ChEBI" id="CHEBI:43474"/>
        <dbReference type="ChEBI" id="CHEBI:61977"/>
        <dbReference type="EC" id="3.1.3.16"/>
    </reaction>
</comment>
<dbReference type="EMBL" id="MCFD01000004">
    <property type="protein sequence ID" value="ORX71485.1"/>
    <property type="molecule type" value="Genomic_DNA"/>
</dbReference>
<evidence type="ECO:0000256" key="1">
    <source>
        <dbReference type="RuleBase" id="RU366020"/>
    </source>
</evidence>
<evidence type="ECO:0000256" key="2">
    <source>
        <dbReference type="SAM" id="MobiDB-lite"/>
    </source>
</evidence>
<dbReference type="Gene3D" id="3.60.40.10">
    <property type="entry name" value="PPM-type phosphatase domain"/>
    <property type="match status" value="2"/>
</dbReference>
<dbReference type="PROSITE" id="PS51746">
    <property type="entry name" value="PPM_2"/>
    <property type="match status" value="1"/>
</dbReference>
<keyword evidence="1" id="KW-0460">Magnesium</keyword>
<dbReference type="GO" id="GO:0046872">
    <property type="term" value="F:metal ion binding"/>
    <property type="evidence" value="ECO:0007669"/>
    <property type="project" value="UniProtKB-UniRule"/>
</dbReference>
<evidence type="ECO:0000313" key="4">
    <source>
        <dbReference type="EMBL" id="ORX71485.1"/>
    </source>
</evidence>
<organism evidence="4 5">
    <name type="scientific">Linderina pennispora</name>
    <dbReference type="NCBI Taxonomy" id="61395"/>
    <lineage>
        <taxon>Eukaryota</taxon>
        <taxon>Fungi</taxon>
        <taxon>Fungi incertae sedis</taxon>
        <taxon>Zoopagomycota</taxon>
        <taxon>Kickxellomycotina</taxon>
        <taxon>Kickxellomycetes</taxon>
        <taxon>Kickxellales</taxon>
        <taxon>Kickxellaceae</taxon>
        <taxon>Linderina</taxon>
    </lineage>
</organism>
<reference evidence="4 5" key="1">
    <citation type="submission" date="2016-07" db="EMBL/GenBank/DDBJ databases">
        <title>Pervasive Adenine N6-methylation of Active Genes in Fungi.</title>
        <authorList>
            <consortium name="DOE Joint Genome Institute"/>
            <person name="Mondo S.J."/>
            <person name="Dannebaum R.O."/>
            <person name="Kuo R.C."/>
            <person name="Labutti K."/>
            <person name="Haridas S."/>
            <person name="Kuo A."/>
            <person name="Salamov A."/>
            <person name="Ahrendt S.R."/>
            <person name="Lipzen A."/>
            <person name="Sullivan W."/>
            <person name="Andreopoulos W.B."/>
            <person name="Clum A."/>
            <person name="Lindquist E."/>
            <person name="Daum C."/>
            <person name="Ramamoorthy G.K."/>
            <person name="Gryganskyi A."/>
            <person name="Culley D."/>
            <person name="Magnuson J.K."/>
            <person name="James T.Y."/>
            <person name="O'Malley M.A."/>
            <person name="Stajich J.E."/>
            <person name="Spatafora J.W."/>
            <person name="Visel A."/>
            <person name="Grigoriev I.V."/>
        </authorList>
    </citation>
    <scope>NUCLEOTIDE SEQUENCE [LARGE SCALE GENOMIC DNA]</scope>
    <source>
        <strain evidence="4 5">ATCC 12442</strain>
    </source>
</reference>
<dbReference type="RefSeq" id="XP_040745000.1">
    <property type="nucleotide sequence ID" value="XM_040889199.1"/>
</dbReference>
<dbReference type="PANTHER" id="PTHR12320">
    <property type="entry name" value="PROTEIN PHOSPHATASE 2C"/>
    <property type="match status" value="1"/>
</dbReference>
<name>A0A1Y1WDM2_9FUNG</name>